<dbReference type="InterPro" id="IPR013083">
    <property type="entry name" value="Znf_RING/FYVE/PHD"/>
</dbReference>
<protein>
    <recommendedName>
        <fullName evidence="6">RING-type domain-containing protein</fullName>
    </recommendedName>
</protein>
<dbReference type="Gene3D" id="3.30.40.10">
    <property type="entry name" value="Zinc/RING finger domain, C3HC4 (zinc finger)"/>
    <property type="match status" value="1"/>
</dbReference>
<evidence type="ECO:0000259" key="6">
    <source>
        <dbReference type="PROSITE" id="PS50089"/>
    </source>
</evidence>
<dbReference type="InterPro" id="IPR017907">
    <property type="entry name" value="Znf_RING_CS"/>
</dbReference>
<name>A0A8C2HHW2_CYPCA</name>
<dbReference type="CDD" id="cd19802">
    <property type="entry name" value="Bbox1_TRIM8-like"/>
    <property type="match status" value="1"/>
</dbReference>
<dbReference type="PROSITE" id="PS00518">
    <property type="entry name" value="ZF_RING_1"/>
    <property type="match status" value="1"/>
</dbReference>
<evidence type="ECO:0000256" key="1">
    <source>
        <dbReference type="ARBA" id="ARBA00022723"/>
    </source>
</evidence>
<dbReference type="PANTHER" id="PTHR25465:SF75">
    <property type="entry name" value="E3 UBIQUITIN_ISG15 LIGASE TRIM25-RELATED"/>
    <property type="match status" value="1"/>
</dbReference>
<dbReference type="AlphaFoldDB" id="A0A8C2HHW2"/>
<evidence type="ECO:0000313" key="8">
    <source>
        <dbReference type="Proteomes" id="UP000694701"/>
    </source>
</evidence>
<feature type="compositionally biased region" description="Basic and acidic residues" evidence="5">
    <location>
        <begin position="16"/>
        <end position="36"/>
    </location>
</feature>
<feature type="region of interest" description="Disordered" evidence="5">
    <location>
        <begin position="280"/>
        <end position="310"/>
    </location>
</feature>
<feature type="region of interest" description="Disordered" evidence="5">
    <location>
        <begin position="332"/>
        <end position="499"/>
    </location>
</feature>
<sequence length="499" mass="56219">MSLKKTRGFKSQSKRSRSESETTAKNLAERPSECKNKSPKSKRAASPTPSYLSMRTDWSMDPPTNFKGGETFPLHSRIKRKRETSPVTRYISLKNDNPMNDSTGNTSMLRVRAASPTPTCMSLKTDWSMDPPTNFRAAETFPLDPRLLTEHHFRCPLCTSMLKDPVSISCGHNYCRGCINEFWNSYAGDYVCPQCGNPSETRPVLNTNAALAEVVKNLQQAGFSPALPPQSYARPEDVACDFCTERRLKAVKCCLTCDVSLCETHIKQHYTIPALQKHTLSDVKTRPSQQRQNTDNSFRSIRTGQQDQTDKTVDIIKEMAVRSIFESVLKPAKLQTQPKRPAKPKTRDNKEVRNLARMCSTLKQEVSGLKKRLSKRNNTKKEKHYEEDEDCSENDSDESSDDEGRDNDSSDEGEDGSENSSDEDEDGSENSSDEDEDGSENSSDEEEDGSDEEDREEDSRDDEEDNSACSDEGSDDKYSEGYNDHSSGEYNSEDEDDDY</sequence>
<feature type="compositionally biased region" description="Basic residues" evidence="5">
    <location>
        <begin position="369"/>
        <end position="378"/>
    </location>
</feature>
<keyword evidence="3" id="KW-0862">Zinc</keyword>
<feature type="compositionally biased region" description="Polar residues" evidence="5">
    <location>
        <begin position="94"/>
        <end position="106"/>
    </location>
</feature>
<accession>A0A8C2HHW2</accession>
<dbReference type="InterPro" id="IPR001841">
    <property type="entry name" value="Znf_RING"/>
</dbReference>
<organism evidence="7 8">
    <name type="scientific">Cyprinus carpio</name>
    <name type="common">Common carp</name>
    <dbReference type="NCBI Taxonomy" id="7962"/>
    <lineage>
        <taxon>Eukaryota</taxon>
        <taxon>Metazoa</taxon>
        <taxon>Chordata</taxon>
        <taxon>Craniata</taxon>
        <taxon>Vertebrata</taxon>
        <taxon>Euteleostomi</taxon>
        <taxon>Actinopterygii</taxon>
        <taxon>Neopterygii</taxon>
        <taxon>Teleostei</taxon>
        <taxon>Ostariophysi</taxon>
        <taxon>Cypriniformes</taxon>
        <taxon>Cyprinidae</taxon>
        <taxon>Cyprininae</taxon>
        <taxon>Cyprinus</taxon>
    </lineage>
</organism>
<dbReference type="PANTHER" id="PTHR25465">
    <property type="entry name" value="B-BOX DOMAIN CONTAINING"/>
    <property type="match status" value="1"/>
</dbReference>
<evidence type="ECO:0000313" key="7">
    <source>
        <dbReference type="Ensembl" id="ENSCCRP00020044288.1"/>
    </source>
</evidence>
<feature type="compositionally biased region" description="Basic and acidic residues" evidence="5">
    <location>
        <begin position="345"/>
        <end position="354"/>
    </location>
</feature>
<dbReference type="SUPFAM" id="SSF57850">
    <property type="entry name" value="RING/U-box"/>
    <property type="match status" value="1"/>
</dbReference>
<dbReference type="Gene3D" id="4.10.830.40">
    <property type="match status" value="1"/>
</dbReference>
<dbReference type="Ensembl" id="ENSCCRT00020048321.1">
    <property type="protein sequence ID" value="ENSCCRP00020044288.1"/>
    <property type="gene ID" value="ENSCCRG00020019712.1"/>
</dbReference>
<feature type="compositionally biased region" description="Acidic residues" evidence="5">
    <location>
        <begin position="387"/>
        <end position="466"/>
    </location>
</feature>
<evidence type="ECO:0000256" key="3">
    <source>
        <dbReference type="ARBA" id="ARBA00022833"/>
    </source>
</evidence>
<keyword evidence="1" id="KW-0479">Metal-binding</keyword>
<feature type="compositionally biased region" description="Basic and acidic residues" evidence="5">
    <location>
        <begin position="475"/>
        <end position="487"/>
    </location>
</feature>
<proteinExistence type="predicted"/>
<reference evidence="7" key="1">
    <citation type="submission" date="2025-08" db="UniProtKB">
        <authorList>
            <consortium name="Ensembl"/>
        </authorList>
    </citation>
    <scope>IDENTIFICATION</scope>
</reference>
<dbReference type="SMART" id="SM00184">
    <property type="entry name" value="RING"/>
    <property type="match status" value="1"/>
</dbReference>
<dbReference type="PROSITE" id="PS50089">
    <property type="entry name" value="ZF_RING_2"/>
    <property type="match status" value="1"/>
</dbReference>
<evidence type="ECO:0000256" key="2">
    <source>
        <dbReference type="ARBA" id="ARBA00022771"/>
    </source>
</evidence>
<dbReference type="Pfam" id="PF15227">
    <property type="entry name" value="zf-C3HC4_4"/>
    <property type="match status" value="1"/>
</dbReference>
<dbReference type="InterPro" id="IPR051051">
    <property type="entry name" value="E3_ubiq-ligase_TRIM/RNF"/>
</dbReference>
<keyword evidence="2 4" id="KW-0863">Zinc-finger</keyword>
<evidence type="ECO:0000256" key="4">
    <source>
        <dbReference type="PROSITE-ProRule" id="PRU00175"/>
    </source>
</evidence>
<dbReference type="GO" id="GO:0008270">
    <property type="term" value="F:zinc ion binding"/>
    <property type="evidence" value="ECO:0007669"/>
    <property type="project" value="UniProtKB-KW"/>
</dbReference>
<dbReference type="CDD" id="cd16601">
    <property type="entry name" value="RING-HC_TRIM39_C-IV"/>
    <property type="match status" value="1"/>
</dbReference>
<evidence type="ECO:0000256" key="5">
    <source>
        <dbReference type="SAM" id="MobiDB-lite"/>
    </source>
</evidence>
<dbReference type="Proteomes" id="UP000694701">
    <property type="component" value="Unplaced"/>
</dbReference>
<feature type="compositionally biased region" description="Basic residues" evidence="5">
    <location>
        <begin position="1"/>
        <end position="15"/>
    </location>
</feature>
<feature type="domain" description="RING-type" evidence="6">
    <location>
        <begin position="155"/>
        <end position="195"/>
    </location>
</feature>
<feature type="region of interest" description="Disordered" evidence="5">
    <location>
        <begin position="1"/>
        <end position="106"/>
    </location>
</feature>
<feature type="compositionally biased region" description="Polar residues" evidence="5">
    <location>
        <begin position="286"/>
        <end position="307"/>
    </location>
</feature>